<name>A0A9P6QIV2_9FUNG</name>
<organism evidence="4 5">
    <name type="scientific">Actinomortierella ambigua</name>
    <dbReference type="NCBI Taxonomy" id="1343610"/>
    <lineage>
        <taxon>Eukaryota</taxon>
        <taxon>Fungi</taxon>
        <taxon>Fungi incertae sedis</taxon>
        <taxon>Mucoromycota</taxon>
        <taxon>Mortierellomycotina</taxon>
        <taxon>Mortierellomycetes</taxon>
        <taxon>Mortierellales</taxon>
        <taxon>Mortierellaceae</taxon>
        <taxon>Actinomortierella</taxon>
    </lineage>
</organism>
<comment type="caution">
    <text evidence="4">The sequence shown here is derived from an EMBL/GenBank/DDBJ whole genome shotgun (WGS) entry which is preliminary data.</text>
</comment>
<sequence>MPQPRTVYDAFQNGLRINPNADCLGDRSYHADTGSFSEYDWQSYATIHTRLTCFGSGLVHLHHQLFPEMDESARQQWIVGIWGPNRREWTIAGAGCCAYNLISVGLFDALEIEAIIFIINHSEMPVVVTSANHIIELLKNADRMPGLKAIISMGCQQEFGAKNVPGYDYVSSDVVFRTWADEKGIRILGFSEVELLGELHGRKHVPPRPDDLYTIAYTSGTTGVPRGAMVSHSNYIAFMAANEDTIPVNKDDTVFNFSPLGHVFGRMMEAMAFSTGARAGYSSGSPLRLLEDMKALRPTLLPMVPRLLNRIYARLRMATVEAPGIVGALSRKAFSDKLNNLKSGKGLCHPLWDRLLFNNVRQVFGGSVRYIMTDVPELNYLTTDRPFPRGEICIRGPTVIRGYLKDERMTREAIDLAQGEYVAAEKIENQLLAKVSLIQQIFVHGDSHESYLIAIVVPEPEIFLPFVKQILDTDISSSNSLAFREACSHPQMRSAMLQVIIDAGKALQLKGFEIPRAIFIEPTPFSIENGLITPTFKIKRHPIVQLYQKQLTTMYDELKQLQSKL</sequence>
<evidence type="ECO:0000256" key="1">
    <source>
        <dbReference type="ARBA" id="ARBA00022741"/>
    </source>
</evidence>
<dbReference type="EMBL" id="JAAAJB010000057">
    <property type="protein sequence ID" value="KAG0268210.1"/>
    <property type="molecule type" value="Genomic_DNA"/>
</dbReference>
<evidence type="ECO:0000256" key="2">
    <source>
        <dbReference type="ARBA" id="ARBA00022840"/>
    </source>
</evidence>
<keyword evidence="1" id="KW-0547">Nucleotide-binding</keyword>
<dbReference type="GO" id="GO:0005783">
    <property type="term" value="C:endoplasmic reticulum"/>
    <property type="evidence" value="ECO:0007669"/>
    <property type="project" value="TreeGrafter"/>
</dbReference>
<dbReference type="InterPro" id="IPR042099">
    <property type="entry name" value="ANL_N_sf"/>
</dbReference>
<dbReference type="SUPFAM" id="SSF56801">
    <property type="entry name" value="Acetyl-CoA synthetase-like"/>
    <property type="match status" value="1"/>
</dbReference>
<feature type="domain" description="AMP-dependent synthetase/ligase" evidence="3">
    <location>
        <begin position="37"/>
        <end position="317"/>
    </location>
</feature>
<keyword evidence="2" id="KW-0067">ATP-binding</keyword>
<dbReference type="OrthoDB" id="1700726at2759"/>
<dbReference type="PROSITE" id="PS00455">
    <property type="entry name" value="AMP_BINDING"/>
    <property type="match status" value="1"/>
</dbReference>
<dbReference type="Gene3D" id="3.40.50.12780">
    <property type="entry name" value="N-terminal domain of ligase-like"/>
    <property type="match status" value="1"/>
</dbReference>
<reference evidence="4" key="1">
    <citation type="journal article" date="2020" name="Fungal Divers.">
        <title>Resolving the Mortierellaceae phylogeny through synthesis of multi-gene phylogenetics and phylogenomics.</title>
        <authorList>
            <person name="Vandepol N."/>
            <person name="Liber J."/>
            <person name="Desiro A."/>
            <person name="Na H."/>
            <person name="Kennedy M."/>
            <person name="Barry K."/>
            <person name="Grigoriev I.V."/>
            <person name="Miller A.N."/>
            <person name="O'Donnell K."/>
            <person name="Stajich J.E."/>
            <person name="Bonito G."/>
        </authorList>
    </citation>
    <scope>NUCLEOTIDE SEQUENCE</scope>
    <source>
        <strain evidence="4">BC1065</strain>
    </source>
</reference>
<dbReference type="Pfam" id="PF00501">
    <property type="entry name" value="AMP-binding"/>
    <property type="match status" value="1"/>
</dbReference>
<evidence type="ECO:0000313" key="5">
    <source>
        <dbReference type="Proteomes" id="UP000807716"/>
    </source>
</evidence>
<proteinExistence type="predicted"/>
<dbReference type="PANTHER" id="PTHR43272:SF33">
    <property type="entry name" value="AMP-BINDING DOMAIN-CONTAINING PROTEIN-RELATED"/>
    <property type="match status" value="1"/>
</dbReference>
<dbReference type="AlphaFoldDB" id="A0A9P6QIV2"/>
<dbReference type="PANTHER" id="PTHR43272">
    <property type="entry name" value="LONG-CHAIN-FATTY-ACID--COA LIGASE"/>
    <property type="match status" value="1"/>
</dbReference>
<evidence type="ECO:0000259" key="3">
    <source>
        <dbReference type="Pfam" id="PF00501"/>
    </source>
</evidence>
<protein>
    <recommendedName>
        <fullName evidence="3">AMP-dependent synthetase/ligase domain-containing protein</fullName>
    </recommendedName>
</protein>
<dbReference type="InterPro" id="IPR000873">
    <property type="entry name" value="AMP-dep_synth/lig_dom"/>
</dbReference>
<keyword evidence="5" id="KW-1185">Reference proteome</keyword>
<evidence type="ECO:0000313" key="4">
    <source>
        <dbReference type="EMBL" id="KAG0268210.1"/>
    </source>
</evidence>
<accession>A0A9P6QIV2</accession>
<dbReference type="GO" id="GO:0016020">
    <property type="term" value="C:membrane"/>
    <property type="evidence" value="ECO:0007669"/>
    <property type="project" value="TreeGrafter"/>
</dbReference>
<dbReference type="GO" id="GO:0005524">
    <property type="term" value="F:ATP binding"/>
    <property type="evidence" value="ECO:0007669"/>
    <property type="project" value="UniProtKB-KW"/>
</dbReference>
<dbReference type="GO" id="GO:0004467">
    <property type="term" value="F:long-chain fatty acid-CoA ligase activity"/>
    <property type="evidence" value="ECO:0007669"/>
    <property type="project" value="TreeGrafter"/>
</dbReference>
<dbReference type="Proteomes" id="UP000807716">
    <property type="component" value="Unassembled WGS sequence"/>
</dbReference>
<dbReference type="InterPro" id="IPR020845">
    <property type="entry name" value="AMP-binding_CS"/>
</dbReference>
<gene>
    <name evidence="4" type="ORF">DFQ27_007319</name>
</gene>